<gene>
    <name evidence="10" type="ORF">MAR_035100</name>
</gene>
<comment type="subcellular location">
    <subcellularLocation>
        <location evidence="2">Chromosome</location>
    </subcellularLocation>
    <subcellularLocation>
        <location evidence="1">Nucleus</location>
    </subcellularLocation>
</comment>
<dbReference type="Proteomes" id="UP001164746">
    <property type="component" value="Chromosome 7"/>
</dbReference>
<keyword evidence="7" id="KW-0544">Nucleosome core</keyword>
<proteinExistence type="inferred from homology"/>
<dbReference type="EMBL" id="CP111018">
    <property type="protein sequence ID" value="WAR10024.1"/>
    <property type="molecule type" value="Genomic_DNA"/>
</dbReference>
<keyword evidence="6" id="KW-0539">Nucleus</keyword>
<feature type="compositionally biased region" description="Polar residues" evidence="8">
    <location>
        <begin position="25"/>
        <end position="34"/>
    </location>
</feature>
<dbReference type="PROSITE" id="PS00959">
    <property type="entry name" value="HISTONE_H3_2"/>
    <property type="match status" value="1"/>
</dbReference>
<dbReference type="Gene3D" id="1.10.20.10">
    <property type="entry name" value="Histone, subunit A"/>
    <property type="match status" value="1"/>
</dbReference>
<dbReference type="PANTHER" id="PTHR45810:SF17">
    <property type="entry name" value="HISTONE H3-LIKE CENTROMERIC PROTEIN A"/>
    <property type="match status" value="1"/>
</dbReference>
<dbReference type="Pfam" id="PF00125">
    <property type="entry name" value="Histone"/>
    <property type="match status" value="1"/>
</dbReference>
<organism evidence="10 11">
    <name type="scientific">Mya arenaria</name>
    <name type="common">Soft-shell clam</name>
    <dbReference type="NCBI Taxonomy" id="6604"/>
    <lineage>
        <taxon>Eukaryota</taxon>
        <taxon>Metazoa</taxon>
        <taxon>Spiralia</taxon>
        <taxon>Lophotrochozoa</taxon>
        <taxon>Mollusca</taxon>
        <taxon>Bivalvia</taxon>
        <taxon>Autobranchia</taxon>
        <taxon>Heteroconchia</taxon>
        <taxon>Euheterodonta</taxon>
        <taxon>Imparidentia</taxon>
        <taxon>Neoheterodontei</taxon>
        <taxon>Myida</taxon>
        <taxon>Myoidea</taxon>
        <taxon>Myidae</taxon>
        <taxon>Mya</taxon>
    </lineage>
</organism>
<evidence type="ECO:0000256" key="4">
    <source>
        <dbReference type="ARBA" id="ARBA00022454"/>
    </source>
</evidence>
<evidence type="ECO:0000313" key="10">
    <source>
        <dbReference type="EMBL" id="WAR10024.1"/>
    </source>
</evidence>
<evidence type="ECO:0000256" key="3">
    <source>
        <dbReference type="ARBA" id="ARBA00010343"/>
    </source>
</evidence>
<keyword evidence="5" id="KW-0238">DNA-binding</keyword>
<dbReference type="InterPro" id="IPR000164">
    <property type="entry name" value="Histone_H3/CENP-A"/>
</dbReference>
<dbReference type="InterPro" id="IPR007125">
    <property type="entry name" value="H2A/H2B/H3"/>
</dbReference>
<protein>
    <submittedName>
        <fullName evidence="10">CENPA-like protein</fullName>
    </submittedName>
</protein>
<name>A0ABY7ENQ4_MYAAR</name>
<dbReference type="InterPro" id="IPR009072">
    <property type="entry name" value="Histone-fold"/>
</dbReference>
<dbReference type="SMART" id="SM00428">
    <property type="entry name" value="H3"/>
    <property type="match status" value="1"/>
</dbReference>
<evidence type="ECO:0000259" key="9">
    <source>
        <dbReference type="Pfam" id="PF00125"/>
    </source>
</evidence>
<evidence type="ECO:0000313" key="11">
    <source>
        <dbReference type="Proteomes" id="UP001164746"/>
    </source>
</evidence>
<evidence type="ECO:0000256" key="5">
    <source>
        <dbReference type="ARBA" id="ARBA00023125"/>
    </source>
</evidence>
<reference evidence="10" key="1">
    <citation type="submission" date="2022-11" db="EMBL/GenBank/DDBJ databases">
        <title>Centuries of genome instability and evolution in soft-shell clam transmissible cancer (bioRxiv).</title>
        <authorList>
            <person name="Hart S.F.M."/>
            <person name="Yonemitsu M.A."/>
            <person name="Giersch R.M."/>
            <person name="Beal B.F."/>
            <person name="Arriagada G."/>
            <person name="Davis B.W."/>
            <person name="Ostrander E.A."/>
            <person name="Goff S.P."/>
            <person name="Metzger M.J."/>
        </authorList>
    </citation>
    <scope>NUCLEOTIDE SEQUENCE</scope>
    <source>
        <strain evidence="10">MELC-2E11</strain>
        <tissue evidence="10">Siphon/mantle</tissue>
    </source>
</reference>
<feature type="domain" description="Core Histone H2A/H2B/H3" evidence="9">
    <location>
        <begin position="49"/>
        <end position="138"/>
    </location>
</feature>
<evidence type="ECO:0000256" key="6">
    <source>
        <dbReference type="ARBA" id="ARBA00023242"/>
    </source>
</evidence>
<sequence length="150" mass="17300">MARTKQSKANKSNATPNQDRLAAKTQRNSTGEGTSRQDDTAIRKHRYRPGTRALMEIRKYQKSTSLLIRKAPFVRLVREICLELAPNKQHYWTAHALMAIQEAAEAYLVHLFEDSNLCAIHAKRVTIMPRDIILARRLHGYAYEPYTYTT</sequence>
<dbReference type="CDD" id="cd22911">
    <property type="entry name" value="HFD_H3"/>
    <property type="match status" value="1"/>
</dbReference>
<dbReference type="PRINTS" id="PR00622">
    <property type="entry name" value="HISTONEH3"/>
</dbReference>
<feature type="region of interest" description="Disordered" evidence="8">
    <location>
        <begin position="1"/>
        <end position="45"/>
    </location>
</feature>
<evidence type="ECO:0000256" key="7">
    <source>
        <dbReference type="ARBA" id="ARBA00023269"/>
    </source>
</evidence>
<accession>A0ABY7ENQ4</accession>
<comment type="similarity">
    <text evidence="3">Belongs to the histone H3 family.</text>
</comment>
<feature type="compositionally biased region" description="Polar residues" evidence="8">
    <location>
        <begin position="9"/>
        <end position="18"/>
    </location>
</feature>
<evidence type="ECO:0000256" key="8">
    <source>
        <dbReference type="SAM" id="MobiDB-lite"/>
    </source>
</evidence>
<evidence type="ECO:0000256" key="2">
    <source>
        <dbReference type="ARBA" id="ARBA00004286"/>
    </source>
</evidence>
<dbReference type="PANTHER" id="PTHR45810">
    <property type="entry name" value="HISTONE H3.2"/>
    <property type="match status" value="1"/>
</dbReference>
<keyword evidence="4" id="KW-0158">Chromosome</keyword>
<dbReference type="SUPFAM" id="SSF47113">
    <property type="entry name" value="Histone-fold"/>
    <property type="match status" value="1"/>
</dbReference>
<evidence type="ECO:0000256" key="1">
    <source>
        <dbReference type="ARBA" id="ARBA00004123"/>
    </source>
</evidence>
<keyword evidence="11" id="KW-1185">Reference proteome</keyword>